<dbReference type="OrthoDB" id="10259631at2759"/>
<dbReference type="EMBL" id="JAGTXO010000018">
    <property type="protein sequence ID" value="KAG8462955.1"/>
    <property type="molecule type" value="Genomic_DNA"/>
</dbReference>
<organism evidence="1 2">
    <name type="scientific">Diacronema lutheri</name>
    <name type="common">Unicellular marine alga</name>
    <name type="synonym">Monochrysis lutheri</name>
    <dbReference type="NCBI Taxonomy" id="2081491"/>
    <lineage>
        <taxon>Eukaryota</taxon>
        <taxon>Haptista</taxon>
        <taxon>Haptophyta</taxon>
        <taxon>Pavlovophyceae</taxon>
        <taxon>Pavlovales</taxon>
        <taxon>Pavlovaceae</taxon>
        <taxon>Diacronema</taxon>
    </lineage>
</organism>
<comment type="caution">
    <text evidence="1">The sequence shown here is derived from an EMBL/GenBank/DDBJ whole genome shotgun (WGS) entry which is preliminary data.</text>
</comment>
<protein>
    <submittedName>
        <fullName evidence="1">Uncharacterized protein</fullName>
    </submittedName>
</protein>
<gene>
    <name evidence="1" type="ORF">KFE25_001728</name>
</gene>
<dbReference type="OMA" id="YTGHAFN"/>
<reference evidence="1" key="1">
    <citation type="submission" date="2021-05" db="EMBL/GenBank/DDBJ databases">
        <title>The genome of the haptophyte Pavlova lutheri (Diacronema luteri, Pavlovales) - a model for lipid biosynthesis in eukaryotic algae.</title>
        <authorList>
            <person name="Hulatt C.J."/>
            <person name="Posewitz M.C."/>
        </authorList>
    </citation>
    <scope>NUCLEOTIDE SEQUENCE</scope>
    <source>
        <strain evidence="1">NIVA-4/92</strain>
    </source>
</reference>
<sequence length="249" mass="26493">MLWPSNLPSPVALRRGAVAAGLSIPLIIGLSGTRHSAALAMTTTPAAHEVVDAEYPGTAVARMLASRARVKELAARGAFDGDWGDVRRNLLYAAGLKDLPNAAPGQGYTGHAFNDFNHVDATTMRLDVADFNNDGGKVPGIATNNPLGNGIRIASLPELGPGGSWSTCLLGSNKVPPHDVAHVQFQSRIAFKLVWAPPEYDKFVLVDDDGKELARGNPTGRVPPLYERQRNYLAVQGGKYDIAAHARAK</sequence>
<dbReference type="Proteomes" id="UP000751190">
    <property type="component" value="Unassembled WGS sequence"/>
</dbReference>
<keyword evidence="2" id="KW-1185">Reference proteome</keyword>
<accession>A0A8J5XPA6</accession>
<evidence type="ECO:0000313" key="1">
    <source>
        <dbReference type="EMBL" id="KAG8462955.1"/>
    </source>
</evidence>
<evidence type="ECO:0000313" key="2">
    <source>
        <dbReference type="Proteomes" id="UP000751190"/>
    </source>
</evidence>
<proteinExistence type="predicted"/>
<dbReference type="AlphaFoldDB" id="A0A8J5XPA6"/>
<name>A0A8J5XPA6_DIALT</name>